<dbReference type="GO" id="GO:0008017">
    <property type="term" value="F:microtubule binding"/>
    <property type="evidence" value="ECO:0007669"/>
    <property type="project" value="TreeGrafter"/>
</dbReference>
<dbReference type="EMBL" id="BT149455">
    <property type="protein sequence ID" value="AFK49249.1"/>
    <property type="molecule type" value="mRNA"/>
</dbReference>
<keyword evidence="1" id="KW-0505">Motor protein</keyword>
<dbReference type="GO" id="GO:0005525">
    <property type="term" value="F:GTP binding"/>
    <property type="evidence" value="ECO:0007669"/>
    <property type="project" value="InterPro"/>
</dbReference>
<evidence type="ECO:0000313" key="3">
    <source>
        <dbReference type="EMBL" id="AFK49249.1"/>
    </source>
</evidence>
<dbReference type="Gene3D" id="1.20.120.1240">
    <property type="entry name" value="Dynamin, middle domain"/>
    <property type="match status" value="1"/>
</dbReference>
<sequence length="129" mass="14809">MESSYLTVDFFRRLPQEVEKAGGPATPNVDRYAEGHFRRIASNVSSYIGLVADTLRNTIPKAVVFCQVRQAKQSLLNHFYTQIGKKEGKQLSEMLDEDPALMERRQQCAKRLELYKAARDEIDSVSWVR</sequence>
<proteinExistence type="evidence at transcript level"/>
<dbReference type="PANTHER" id="PTHR11566">
    <property type="entry name" value="DYNAMIN"/>
    <property type="match status" value="1"/>
</dbReference>
<dbReference type="GO" id="GO:0003924">
    <property type="term" value="F:GTPase activity"/>
    <property type="evidence" value="ECO:0007669"/>
    <property type="project" value="InterPro"/>
</dbReference>
<evidence type="ECO:0000256" key="1">
    <source>
        <dbReference type="ARBA" id="ARBA00023175"/>
    </source>
</evidence>
<dbReference type="InterPro" id="IPR020850">
    <property type="entry name" value="GED_dom"/>
</dbReference>
<dbReference type="InterPro" id="IPR022812">
    <property type="entry name" value="Dynamin"/>
</dbReference>
<dbReference type="AlphaFoldDB" id="I3T9Q7"/>
<dbReference type="SMART" id="SM00302">
    <property type="entry name" value="GED"/>
    <property type="match status" value="1"/>
</dbReference>
<protein>
    <recommendedName>
        <fullName evidence="2">GED domain-containing protein</fullName>
    </recommendedName>
</protein>
<dbReference type="GO" id="GO:0005737">
    <property type="term" value="C:cytoplasm"/>
    <property type="evidence" value="ECO:0007669"/>
    <property type="project" value="TreeGrafter"/>
</dbReference>
<dbReference type="GO" id="GO:0016020">
    <property type="term" value="C:membrane"/>
    <property type="evidence" value="ECO:0007669"/>
    <property type="project" value="TreeGrafter"/>
</dbReference>
<feature type="domain" description="GED" evidence="2">
    <location>
        <begin position="37"/>
        <end position="129"/>
    </location>
</feature>
<reference evidence="3" key="1">
    <citation type="submission" date="2012-05" db="EMBL/GenBank/DDBJ databases">
        <authorList>
            <person name="Krishnakumar V."/>
            <person name="Cheung F."/>
            <person name="Xiao Y."/>
            <person name="Chan A."/>
            <person name="Moskal W.A."/>
            <person name="Town C.D."/>
        </authorList>
    </citation>
    <scope>NUCLEOTIDE SEQUENCE</scope>
</reference>
<dbReference type="PROSITE" id="PS51388">
    <property type="entry name" value="GED"/>
    <property type="match status" value="1"/>
</dbReference>
<dbReference type="PANTHER" id="PTHR11566:SF151">
    <property type="entry name" value="PHRAGMOPLASTIN DRP1E"/>
    <property type="match status" value="1"/>
</dbReference>
<evidence type="ECO:0000259" key="2">
    <source>
        <dbReference type="PROSITE" id="PS51388"/>
    </source>
</evidence>
<organism evidence="3">
    <name type="scientific">Lotus japonicus</name>
    <name type="common">Lotus corniculatus var. japonicus</name>
    <dbReference type="NCBI Taxonomy" id="34305"/>
    <lineage>
        <taxon>Eukaryota</taxon>
        <taxon>Viridiplantae</taxon>
        <taxon>Streptophyta</taxon>
        <taxon>Embryophyta</taxon>
        <taxon>Tracheophyta</taxon>
        <taxon>Spermatophyta</taxon>
        <taxon>Magnoliopsida</taxon>
        <taxon>eudicotyledons</taxon>
        <taxon>Gunneridae</taxon>
        <taxon>Pentapetalae</taxon>
        <taxon>rosids</taxon>
        <taxon>fabids</taxon>
        <taxon>Fabales</taxon>
        <taxon>Fabaceae</taxon>
        <taxon>Papilionoideae</taxon>
        <taxon>50 kb inversion clade</taxon>
        <taxon>NPAAA clade</taxon>
        <taxon>Hologalegina</taxon>
        <taxon>robinioid clade</taxon>
        <taxon>Loteae</taxon>
        <taxon>Lotus</taxon>
    </lineage>
</organism>
<name>I3T9Q7_LOTJA</name>
<accession>I3T9Q7</accession>
<dbReference type="InterPro" id="IPR003130">
    <property type="entry name" value="GED"/>
</dbReference>
<dbReference type="Pfam" id="PF02212">
    <property type="entry name" value="GED"/>
    <property type="match status" value="1"/>
</dbReference>
<dbReference type="GO" id="GO:0005874">
    <property type="term" value="C:microtubule"/>
    <property type="evidence" value="ECO:0007669"/>
    <property type="project" value="TreeGrafter"/>
</dbReference>